<comment type="subcellular location">
    <subcellularLocation>
        <location evidence="1">Cell membrane</location>
        <topology evidence="1">Single-pass type I membrane protein</topology>
    </subcellularLocation>
</comment>
<dbReference type="EC" id="2.7.11.1" evidence="4"/>
<feature type="domain" description="Protein kinase" evidence="22">
    <location>
        <begin position="378"/>
        <end position="663"/>
    </location>
</feature>
<accession>A0AAP0LAY2</accession>
<dbReference type="InterPro" id="IPR013320">
    <property type="entry name" value="ConA-like_dom_sf"/>
</dbReference>
<dbReference type="Gene3D" id="1.10.510.10">
    <property type="entry name" value="Transferase(Phosphotransferase) domain 1"/>
    <property type="match status" value="1"/>
</dbReference>
<evidence type="ECO:0000256" key="13">
    <source>
        <dbReference type="ARBA" id="ARBA00022840"/>
    </source>
</evidence>
<evidence type="ECO:0000256" key="15">
    <source>
        <dbReference type="ARBA" id="ARBA00023136"/>
    </source>
</evidence>
<reference evidence="23 24" key="1">
    <citation type="submission" date="2024-01" db="EMBL/GenBank/DDBJ databases">
        <title>Genome assemblies of Stephania.</title>
        <authorList>
            <person name="Yang L."/>
        </authorList>
    </citation>
    <scope>NUCLEOTIDE SEQUENCE [LARGE SCALE GENOMIC DNA]</scope>
    <source>
        <strain evidence="23">JXDWG</strain>
        <tissue evidence="23">Leaf</tissue>
    </source>
</reference>
<dbReference type="PROSITE" id="PS00307">
    <property type="entry name" value="LECTIN_LEGUME_BETA"/>
    <property type="match status" value="1"/>
</dbReference>
<comment type="caution">
    <text evidence="23">The sequence shown here is derived from an EMBL/GenBank/DDBJ whole genome shotgun (WGS) entry which is preliminary data.</text>
</comment>
<dbReference type="Gene3D" id="3.30.200.20">
    <property type="entry name" value="Phosphorylase Kinase, domain 1"/>
    <property type="match status" value="1"/>
</dbReference>
<evidence type="ECO:0000313" key="23">
    <source>
        <dbReference type="EMBL" id="KAK9167103.1"/>
    </source>
</evidence>
<evidence type="ECO:0000256" key="20">
    <source>
        <dbReference type="SAM" id="Phobius"/>
    </source>
</evidence>
<evidence type="ECO:0000256" key="9">
    <source>
        <dbReference type="ARBA" id="ARBA00022729"/>
    </source>
</evidence>
<proteinExistence type="inferred from homology"/>
<dbReference type="GO" id="GO:0002229">
    <property type="term" value="P:defense response to oomycetes"/>
    <property type="evidence" value="ECO:0007669"/>
    <property type="project" value="UniProtKB-ARBA"/>
</dbReference>
<keyword evidence="16" id="KW-0675">Receptor</keyword>
<feature type="region of interest" description="Disordered" evidence="19">
    <location>
        <begin position="684"/>
        <end position="704"/>
    </location>
</feature>
<dbReference type="SMART" id="SM00220">
    <property type="entry name" value="S_TKc"/>
    <property type="match status" value="1"/>
</dbReference>
<comment type="similarity">
    <text evidence="2">In the N-terminal section; belongs to the leguminous lectin family.</text>
</comment>
<keyword evidence="9 21" id="KW-0732">Signal</keyword>
<dbReference type="PROSITE" id="PS50011">
    <property type="entry name" value="PROTEIN_KINASE_DOM"/>
    <property type="match status" value="1"/>
</dbReference>
<keyword evidence="17" id="KW-0325">Glycoprotein</keyword>
<dbReference type="Pfam" id="PF00139">
    <property type="entry name" value="Lectin_legB"/>
    <property type="match status" value="1"/>
</dbReference>
<dbReference type="AlphaFoldDB" id="A0AAP0LAY2"/>
<evidence type="ECO:0000256" key="14">
    <source>
        <dbReference type="ARBA" id="ARBA00022989"/>
    </source>
</evidence>
<evidence type="ECO:0000256" key="3">
    <source>
        <dbReference type="ARBA" id="ARBA00010217"/>
    </source>
</evidence>
<keyword evidence="8 20" id="KW-0812">Transmembrane</keyword>
<evidence type="ECO:0000256" key="11">
    <source>
        <dbReference type="ARBA" id="ARBA00022741"/>
    </source>
</evidence>
<sequence>MPPIAATLFFIFLISSPSLPLPPTTTTTTTKKNITLLGDASIDDNQVITLTQQLNPTGFGRAFHRYPVPFLDAKTNAPVSFSTHFSFSITPSPSLPFGDGLAFFIASDPLQFSTSQGYLGLPNTTADLGYSITPQQEPSSSSFIAVEFDTSFDPSLGDINDNHLGVDVGTIVSFHSVDVGSMGIDLKSGRPMKAWIEYLDHQKMMRVWMDYSAIKPPSPVLATQIDLSDKLREVMYVGFSASNGRGAARHLVLRWKFRTFGFNHSKDEADREEDEQADREEQEQEFQYGCFACTPDELKPEKGGKNLIELVLALGGGAAVLFLMILILTGTTIYLLRKQKQNRNSRDSEAALEKCREEIENLPREFSFSQLKYATRGFHRSRIIGEGASATVYNGVFASGHEVAVKKFSLNTSITKDPFTAELSAVMNTLRHKNLVQLQGWCSEGRELILVYEYLSLGSLDNILHNNSSNNSRTPTIVLTWEQRENIILGVASALAYLHGECERQIIHRDVKSSNIMLDSELNAKLGDYSLAELRNRISPTPGGSISIPVGTMGYLAPEYVHQGRATEKTDVYSFGVVVLEVVTGRRAIDVDGNVLVDWVWRLWGEGRVVACADCRLERRFDDREVEKMVMIGLWCVHPKCDRRPTMREAISMLRGEVLVPILPGRKPVARFTLQLPESAHEFMRDAGGEPTRTKDYANSRSTRPNRAVKVNKLPILHLK</sequence>
<evidence type="ECO:0000256" key="17">
    <source>
        <dbReference type="ARBA" id="ARBA00023180"/>
    </source>
</evidence>
<evidence type="ECO:0000256" key="16">
    <source>
        <dbReference type="ARBA" id="ARBA00023170"/>
    </source>
</evidence>
<dbReference type="GO" id="GO:0030246">
    <property type="term" value="F:carbohydrate binding"/>
    <property type="evidence" value="ECO:0007669"/>
    <property type="project" value="UniProtKB-KW"/>
</dbReference>
<feature type="compositionally biased region" description="Basic and acidic residues" evidence="19">
    <location>
        <begin position="684"/>
        <end position="698"/>
    </location>
</feature>
<dbReference type="InterPro" id="IPR011009">
    <property type="entry name" value="Kinase-like_dom_sf"/>
</dbReference>
<dbReference type="EMBL" id="JBBNAG010000001">
    <property type="protein sequence ID" value="KAK9167103.1"/>
    <property type="molecule type" value="Genomic_DNA"/>
</dbReference>
<dbReference type="GO" id="GO:0004674">
    <property type="term" value="F:protein serine/threonine kinase activity"/>
    <property type="evidence" value="ECO:0007669"/>
    <property type="project" value="UniProtKB-KW"/>
</dbReference>
<keyword evidence="5" id="KW-1003">Cell membrane</keyword>
<feature type="binding site" evidence="18">
    <location>
        <position position="407"/>
    </location>
    <ligand>
        <name>ATP</name>
        <dbReference type="ChEBI" id="CHEBI:30616"/>
    </ligand>
</feature>
<evidence type="ECO:0000256" key="8">
    <source>
        <dbReference type="ARBA" id="ARBA00022692"/>
    </source>
</evidence>
<keyword evidence="15 20" id="KW-0472">Membrane</keyword>
<evidence type="ECO:0000256" key="19">
    <source>
        <dbReference type="SAM" id="MobiDB-lite"/>
    </source>
</evidence>
<evidence type="ECO:0000256" key="4">
    <source>
        <dbReference type="ARBA" id="ARBA00012513"/>
    </source>
</evidence>
<dbReference type="CDD" id="cd06899">
    <property type="entry name" value="lectin_legume_LecRK_Arcelin_ConA"/>
    <property type="match status" value="1"/>
</dbReference>
<evidence type="ECO:0000256" key="7">
    <source>
        <dbReference type="ARBA" id="ARBA00022679"/>
    </source>
</evidence>
<keyword evidence="14 20" id="KW-1133">Transmembrane helix</keyword>
<keyword evidence="6" id="KW-0723">Serine/threonine-protein kinase</keyword>
<keyword evidence="7" id="KW-0808">Transferase</keyword>
<dbReference type="InterPro" id="IPR017441">
    <property type="entry name" value="Protein_kinase_ATP_BS"/>
</dbReference>
<protein>
    <recommendedName>
        <fullName evidence="4">non-specific serine/threonine protein kinase</fullName>
        <ecNumber evidence="4">2.7.11.1</ecNumber>
    </recommendedName>
</protein>
<evidence type="ECO:0000256" key="6">
    <source>
        <dbReference type="ARBA" id="ARBA00022527"/>
    </source>
</evidence>
<dbReference type="SUPFAM" id="SSF49899">
    <property type="entry name" value="Concanavalin A-like lectins/glucanases"/>
    <property type="match status" value="1"/>
</dbReference>
<evidence type="ECO:0000259" key="22">
    <source>
        <dbReference type="PROSITE" id="PS50011"/>
    </source>
</evidence>
<dbReference type="InterPro" id="IPR008271">
    <property type="entry name" value="Ser/Thr_kinase_AS"/>
</dbReference>
<evidence type="ECO:0000256" key="21">
    <source>
        <dbReference type="SAM" id="SignalP"/>
    </source>
</evidence>
<evidence type="ECO:0000256" key="10">
    <source>
        <dbReference type="ARBA" id="ARBA00022734"/>
    </source>
</evidence>
<evidence type="ECO:0000256" key="12">
    <source>
        <dbReference type="ARBA" id="ARBA00022777"/>
    </source>
</evidence>
<dbReference type="InterPro" id="IPR001220">
    <property type="entry name" value="Legume_lectin_dom"/>
</dbReference>
<dbReference type="GO" id="GO:0005886">
    <property type="term" value="C:plasma membrane"/>
    <property type="evidence" value="ECO:0007669"/>
    <property type="project" value="UniProtKB-SubCell"/>
</dbReference>
<dbReference type="PROSITE" id="PS00108">
    <property type="entry name" value="PROTEIN_KINASE_ST"/>
    <property type="match status" value="1"/>
</dbReference>
<keyword evidence="11 18" id="KW-0547">Nucleotide-binding</keyword>
<evidence type="ECO:0000313" key="24">
    <source>
        <dbReference type="Proteomes" id="UP001419268"/>
    </source>
</evidence>
<keyword evidence="12" id="KW-0418">Kinase</keyword>
<dbReference type="PANTHER" id="PTHR27007">
    <property type="match status" value="1"/>
</dbReference>
<name>A0AAP0LAY2_9MAGN</name>
<keyword evidence="13 18" id="KW-0067">ATP-binding</keyword>
<dbReference type="Pfam" id="PF00069">
    <property type="entry name" value="Pkinase"/>
    <property type="match status" value="1"/>
</dbReference>
<organism evidence="23 24">
    <name type="scientific">Stephania cephalantha</name>
    <dbReference type="NCBI Taxonomy" id="152367"/>
    <lineage>
        <taxon>Eukaryota</taxon>
        <taxon>Viridiplantae</taxon>
        <taxon>Streptophyta</taxon>
        <taxon>Embryophyta</taxon>
        <taxon>Tracheophyta</taxon>
        <taxon>Spermatophyta</taxon>
        <taxon>Magnoliopsida</taxon>
        <taxon>Ranunculales</taxon>
        <taxon>Menispermaceae</taxon>
        <taxon>Menispermoideae</taxon>
        <taxon>Cissampelideae</taxon>
        <taxon>Stephania</taxon>
    </lineage>
</organism>
<dbReference type="PROSITE" id="PS00107">
    <property type="entry name" value="PROTEIN_KINASE_ATP"/>
    <property type="match status" value="1"/>
</dbReference>
<evidence type="ECO:0000256" key="5">
    <source>
        <dbReference type="ARBA" id="ARBA00022475"/>
    </source>
</evidence>
<feature type="transmembrane region" description="Helical" evidence="20">
    <location>
        <begin position="310"/>
        <end position="336"/>
    </location>
</feature>
<keyword evidence="24" id="KW-1185">Reference proteome</keyword>
<feature type="signal peptide" evidence="21">
    <location>
        <begin position="1"/>
        <end position="20"/>
    </location>
</feature>
<dbReference type="Gene3D" id="2.60.120.200">
    <property type="match status" value="1"/>
</dbReference>
<dbReference type="InterPro" id="IPR019825">
    <property type="entry name" value="Lectin_legB_Mn/Ca_BS"/>
</dbReference>
<dbReference type="InterPro" id="IPR000719">
    <property type="entry name" value="Prot_kinase_dom"/>
</dbReference>
<dbReference type="InterPro" id="IPR050528">
    <property type="entry name" value="L-type_Lectin-RKs"/>
</dbReference>
<dbReference type="Proteomes" id="UP001419268">
    <property type="component" value="Unassembled WGS sequence"/>
</dbReference>
<dbReference type="GO" id="GO:0005524">
    <property type="term" value="F:ATP binding"/>
    <property type="evidence" value="ECO:0007669"/>
    <property type="project" value="UniProtKB-UniRule"/>
</dbReference>
<dbReference type="FunFam" id="1.10.510.10:FF:000240">
    <property type="entry name" value="Lectin-domain containing receptor kinase A4.3"/>
    <property type="match status" value="1"/>
</dbReference>
<feature type="chain" id="PRO_5042934915" description="non-specific serine/threonine protein kinase" evidence="21">
    <location>
        <begin position="21"/>
        <end position="720"/>
    </location>
</feature>
<evidence type="ECO:0000256" key="2">
    <source>
        <dbReference type="ARBA" id="ARBA00008536"/>
    </source>
</evidence>
<dbReference type="SUPFAM" id="SSF56112">
    <property type="entry name" value="Protein kinase-like (PK-like)"/>
    <property type="match status" value="1"/>
</dbReference>
<gene>
    <name evidence="23" type="ORF">Scep_002294</name>
</gene>
<evidence type="ECO:0000256" key="18">
    <source>
        <dbReference type="PROSITE-ProRule" id="PRU10141"/>
    </source>
</evidence>
<keyword evidence="10" id="KW-0430">Lectin</keyword>
<evidence type="ECO:0000256" key="1">
    <source>
        <dbReference type="ARBA" id="ARBA00004251"/>
    </source>
</evidence>
<comment type="similarity">
    <text evidence="3">In the C-terminal section; belongs to the protein kinase superfamily. Ser/Thr protein kinase family.</text>
</comment>